<dbReference type="KEGG" id="caci:CLOAM0394"/>
<gene>
    <name evidence="1" type="ordered locus">CLOAM0394</name>
</gene>
<evidence type="ECO:0000313" key="1">
    <source>
        <dbReference type="EMBL" id="CAO80297.1"/>
    </source>
</evidence>
<reference evidence="1 2" key="1">
    <citation type="journal article" date="2008" name="J. Bacteriol.">
        <title>'Candidatus Cloacamonas acidaminovorans': genome sequence reconstruction provides a first glimpse of a new bacterial division.</title>
        <authorList>
            <person name="Pelletier E."/>
            <person name="Kreimeyer A."/>
            <person name="Bocs S."/>
            <person name="Rouy Z."/>
            <person name="Gyapay G."/>
            <person name="Chouari R."/>
            <person name="Riviere D."/>
            <person name="Ganesan A."/>
            <person name="Daegelen P."/>
            <person name="Sghir A."/>
            <person name="Cohen G.N."/>
            <person name="Medigue C."/>
            <person name="Weissenbach J."/>
            <person name="Le Paslier D."/>
        </authorList>
    </citation>
    <scope>NUCLEOTIDE SEQUENCE [LARGE SCALE GENOMIC DNA]</scope>
    <source>
        <strain evidence="2">Evry</strain>
    </source>
</reference>
<dbReference type="SUPFAM" id="SSF109604">
    <property type="entry name" value="HD-domain/PDEase-like"/>
    <property type="match status" value="1"/>
</dbReference>
<dbReference type="STRING" id="459349.CLOAM0394"/>
<dbReference type="PANTHER" id="PTHR40517:SF1">
    <property type="entry name" value="METAL-DEPENDENT PHOSPHOHYDROLASE, HD SUPERFAMILY-RELATED"/>
    <property type="match status" value="1"/>
</dbReference>
<organism evidence="1 2">
    <name type="scientific">Cloacimonas acidaminovorans (strain Evry)</name>
    <dbReference type="NCBI Taxonomy" id="459349"/>
    <lineage>
        <taxon>Bacteria</taxon>
        <taxon>Pseudomonadati</taxon>
        <taxon>Candidatus Cloacimonadota</taxon>
        <taxon>Candidatus Cloacimonadia</taxon>
        <taxon>Candidatus Cloacimonadales</taxon>
        <taxon>Candidatus Cloacimonadaceae</taxon>
        <taxon>Candidatus Cloacimonas</taxon>
    </lineage>
</organism>
<dbReference type="PANTHER" id="PTHR40517">
    <property type="entry name" value="METAL-DEPENDENT PHOSPHOHYDROLASE, HD SUPERFAMILY-RELATED"/>
    <property type="match status" value="1"/>
</dbReference>
<dbReference type="eggNOG" id="COG3294">
    <property type="taxonomic scope" value="Bacteria"/>
</dbReference>
<accession>B0VG74</accession>
<dbReference type="OrthoDB" id="247014at2"/>
<dbReference type="RefSeq" id="WP_015424158.1">
    <property type="nucleotide sequence ID" value="NC_020449.1"/>
</dbReference>
<protein>
    <recommendedName>
        <fullName evidence="3">Phosphohydrolase</fullName>
    </recommendedName>
</protein>
<dbReference type="AlphaFoldDB" id="B0VG74"/>
<dbReference type="Proteomes" id="UP000002019">
    <property type="component" value="Chromosome"/>
</dbReference>
<evidence type="ECO:0008006" key="3">
    <source>
        <dbReference type="Google" id="ProtNLM"/>
    </source>
</evidence>
<name>B0VG74_CLOAI</name>
<proteinExistence type="predicted"/>
<dbReference type="EMBL" id="CU466930">
    <property type="protein sequence ID" value="CAO80297.1"/>
    <property type="molecule type" value="Genomic_DNA"/>
</dbReference>
<dbReference type="InterPro" id="IPR039967">
    <property type="entry name" value="MJ1020-like"/>
</dbReference>
<dbReference type="HOGENOM" id="CLU_068640_0_0_0"/>
<sequence>MYKSIKQQQLEQRILKLLSGKALKTAEWLFTNPELQAGQEYANIVSIKRLGFNDHGPVHMRKATLNAIKMFNLLNQSGIKMNLEKEGAGNADDSLTAVILASLLHDLGMAITRESHELLSIQLAIPYIDTVLNTLHSENEIVLKTAIRSLAIEGIFGHMATHKIHSLEAGLVLIGDGSDMEKGRARIPTMLSSQTRVGDIHRTSASAIQKVKIFKGQEKPINITVEMNASVGFFQVEEVFFPKINISPVKPYIELYAGVTDREMLRYL</sequence>
<keyword evidence="2" id="KW-1185">Reference proteome</keyword>
<evidence type="ECO:0000313" key="2">
    <source>
        <dbReference type="Proteomes" id="UP000002019"/>
    </source>
</evidence>